<reference evidence="3" key="1">
    <citation type="submission" date="2016-10" db="EMBL/GenBank/DDBJ databases">
        <authorList>
            <person name="Varghese N."/>
            <person name="Submissions S."/>
        </authorList>
    </citation>
    <scope>NUCLEOTIDE SEQUENCE [LARGE SCALE GENOMIC DNA]</scope>
    <source>
        <strain evidence="3">DSM 25329</strain>
    </source>
</reference>
<organism evidence="2 3">
    <name type="scientific">Dyadobacter soli</name>
    <dbReference type="NCBI Taxonomy" id="659014"/>
    <lineage>
        <taxon>Bacteria</taxon>
        <taxon>Pseudomonadati</taxon>
        <taxon>Bacteroidota</taxon>
        <taxon>Cytophagia</taxon>
        <taxon>Cytophagales</taxon>
        <taxon>Spirosomataceae</taxon>
        <taxon>Dyadobacter</taxon>
    </lineage>
</organism>
<dbReference type="RefSeq" id="WP_090151282.1">
    <property type="nucleotide sequence ID" value="NZ_FNAN01000008.1"/>
</dbReference>
<dbReference type="Gene3D" id="3.30.2310.20">
    <property type="entry name" value="RelE-like"/>
    <property type="match status" value="1"/>
</dbReference>
<dbReference type="InterPro" id="IPR035093">
    <property type="entry name" value="RelE/ParE_toxin_dom_sf"/>
</dbReference>
<gene>
    <name evidence="2" type="ORF">SAMN04487996_108220</name>
</gene>
<protein>
    <submittedName>
        <fullName evidence="2">ParE toxin of type II toxin-antitoxin system, parDE</fullName>
    </submittedName>
</protein>
<evidence type="ECO:0000256" key="1">
    <source>
        <dbReference type="ARBA" id="ARBA00022649"/>
    </source>
</evidence>
<dbReference type="Pfam" id="PF05016">
    <property type="entry name" value="ParE_toxin"/>
    <property type="match status" value="1"/>
</dbReference>
<dbReference type="EMBL" id="FNAN01000008">
    <property type="protein sequence ID" value="SDF02194.1"/>
    <property type="molecule type" value="Genomic_DNA"/>
</dbReference>
<accession>A0A1G7HPH0</accession>
<dbReference type="STRING" id="659014.SAMN04487996_108220"/>
<keyword evidence="1" id="KW-1277">Toxin-antitoxin system</keyword>
<evidence type="ECO:0000313" key="3">
    <source>
        <dbReference type="Proteomes" id="UP000198748"/>
    </source>
</evidence>
<dbReference type="InterPro" id="IPR007712">
    <property type="entry name" value="RelE/ParE_toxin"/>
</dbReference>
<dbReference type="AlphaFoldDB" id="A0A1G7HPH0"/>
<proteinExistence type="predicted"/>
<dbReference type="OrthoDB" id="962256at2"/>
<keyword evidence="3" id="KW-1185">Reference proteome</keyword>
<evidence type="ECO:0000313" key="2">
    <source>
        <dbReference type="EMBL" id="SDF02194.1"/>
    </source>
</evidence>
<dbReference type="Proteomes" id="UP000198748">
    <property type="component" value="Unassembled WGS sequence"/>
</dbReference>
<name>A0A1G7HPH0_9BACT</name>
<sequence>MVDRQYDVRWDTVALIQFKEIFVYIRKDSYQNALKVKKKILECIAKIKAEPMRFGPDKFRIDHNEAFRSFEVYNIRVTYFIDDVDYSVNIIRVRSTRQEPISY</sequence>